<accession>A0A240U4F9</accession>
<name>A0A240U4F9_9BURK</name>
<sequence length="96" mass="10032">MLARAGQIVASRTIERVKHFYVPTLGLQASDRKARAAAKAGCLGKVRNAASAGLEAQPFGKAGERPGHCVAARLRYPNRCASCALLPGLSPVFVGT</sequence>
<protein>
    <submittedName>
        <fullName evidence="1">Uncharacterized protein</fullName>
    </submittedName>
</protein>
<dbReference type="AlphaFoldDB" id="A0A240U4F9"/>
<proteinExistence type="predicted"/>
<evidence type="ECO:0000313" key="2">
    <source>
        <dbReference type="Proteomes" id="UP000194432"/>
    </source>
</evidence>
<gene>
    <name evidence="1" type="ORF">CBP34_14930</name>
</gene>
<dbReference type="EMBL" id="CP021361">
    <property type="protein sequence ID" value="ART52702.1"/>
    <property type="molecule type" value="Genomic_DNA"/>
</dbReference>
<dbReference type="KEGG" id="acin:CBP34_14930"/>
<organism evidence="1 2">
    <name type="scientific">Acidovorax carolinensis</name>
    <dbReference type="NCBI Taxonomy" id="553814"/>
    <lineage>
        <taxon>Bacteria</taxon>
        <taxon>Pseudomonadati</taxon>
        <taxon>Pseudomonadota</taxon>
        <taxon>Betaproteobacteria</taxon>
        <taxon>Burkholderiales</taxon>
        <taxon>Comamonadaceae</taxon>
        <taxon>Acidovorax</taxon>
    </lineage>
</organism>
<evidence type="ECO:0000313" key="1">
    <source>
        <dbReference type="EMBL" id="ART52702.1"/>
    </source>
</evidence>
<reference evidence="1 2" key="1">
    <citation type="submission" date="2017-05" db="EMBL/GenBank/DDBJ databases">
        <title>Polyphasic characterization of four soil-derived phenanthrene-degrading Acidovorax strains and proposal of Acidovorax phenanthrenivorans sp. nov.</title>
        <authorList>
            <person name="Singleton D.R."/>
            <person name="Lee J."/>
            <person name="Dickey A.N."/>
            <person name="Stroud A."/>
            <person name="Scholl E.H."/>
            <person name="Wright F.A."/>
            <person name="Aitken M.D."/>
        </authorList>
    </citation>
    <scope>NUCLEOTIDE SEQUENCE [LARGE SCALE GENOMIC DNA]</scope>
    <source>
        <strain evidence="1">NA3</strain>
    </source>
</reference>
<keyword evidence="2" id="KW-1185">Reference proteome</keyword>
<dbReference type="Proteomes" id="UP000194432">
    <property type="component" value="Chromosome 1"/>
</dbReference>